<accession>A0A438BA73</accession>
<proteinExistence type="predicted"/>
<dbReference type="RefSeq" id="WP_127917535.1">
    <property type="nucleotide sequence ID" value="NZ_RKLP01000010.1"/>
</dbReference>
<feature type="transmembrane region" description="Helical" evidence="1">
    <location>
        <begin position="51"/>
        <end position="69"/>
    </location>
</feature>
<comment type="caution">
    <text evidence="2">The sequence shown here is derived from an EMBL/GenBank/DDBJ whole genome shotgun (WGS) entry which is preliminary data.</text>
</comment>
<dbReference type="AlphaFoldDB" id="A0A438BA73"/>
<evidence type="ECO:0000256" key="1">
    <source>
        <dbReference type="SAM" id="Phobius"/>
    </source>
</evidence>
<organism evidence="2 3">
    <name type="scientific">Prescottella agglutinans</name>
    <dbReference type="NCBI Taxonomy" id="1644129"/>
    <lineage>
        <taxon>Bacteria</taxon>
        <taxon>Bacillati</taxon>
        <taxon>Actinomycetota</taxon>
        <taxon>Actinomycetes</taxon>
        <taxon>Mycobacteriales</taxon>
        <taxon>Nocardiaceae</taxon>
        <taxon>Prescottella</taxon>
    </lineage>
</organism>
<dbReference type="Proteomes" id="UP000286208">
    <property type="component" value="Unassembled WGS sequence"/>
</dbReference>
<name>A0A438BA73_9NOCA</name>
<protein>
    <submittedName>
        <fullName evidence="2">Uncharacterized protein</fullName>
    </submittedName>
</protein>
<sequence length="168" mass="18033">MSTDGNMTGRAAVFTGGSFVSARCVAALAWLGALGTLIGLIIMDAAWWEKALYGFLGVPVLMVVGASLWSDAGEERADFARLRRSGRPAVAEIVDMETTTDGETEWAVLTLRIAGPDVPPFEGWFRCEPEPVMRVGARLQAVVDTSDNLFTLRPVRVGNGTTQGRFAP</sequence>
<reference evidence="2 3" key="1">
    <citation type="submission" date="2018-11" db="EMBL/GenBank/DDBJ databases">
        <title>Rhodococcus spongicola sp. nov. and Rhodococcus xishaensis sp. nov. from marine sponges.</title>
        <authorList>
            <person name="Li L."/>
            <person name="Lin H.W."/>
        </authorList>
    </citation>
    <scope>NUCLEOTIDE SEQUENCE [LARGE SCALE GENOMIC DNA]</scope>
    <source>
        <strain evidence="2 3">CCTCC AB2014297</strain>
    </source>
</reference>
<keyword evidence="1" id="KW-1133">Transmembrane helix</keyword>
<keyword evidence="1" id="KW-0812">Transmembrane</keyword>
<keyword evidence="3" id="KW-1185">Reference proteome</keyword>
<dbReference type="OrthoDB" id="3748257at2"/>
<evidence type="ECO:0000313" key="2">
    <source>
        <dbReference type="EMBL" id="RVW07908.1"/>
    </source>
</evidence>
<dbReference type="EMBL" id="RKLP01000010">
    <property type="protein sequence ID" value="RVW07908.1"/>
    <property type="molecule type" value="Genomic_DNA"/>
</dbReference>
<keyword evidence="1" id="KW-0472">Membrane</keyword>
<evidence type="ECO:0000313" key="3">
    <source>
        <dbReference type="Proteomes" id="UP000286208"/>
    </source>
</evidence>
<gene>
    <name evidence="2" type="ORF">EGT67_18375</name>
</gene>
<feature type="transmembrane region" description="Helical" evidence="1">
    <location>
        <begin position="20"/>
        <end position="42"/>
    </location>
</feature>